<sequence length="478" mass="52602">MQPGLRWASKKFGRSLPFDYLLSNRVTLKMDVSHTEHSHVIGKGGNNIKKVMEETGCHIHFPDSNRNNQAEKSNQVSIAGQPAGVESARVRIRELLPLVLMFELPIAGILQPIPDPNSPTIQHICQTYNISVSFKQRSRMYGATVIVRGSQNNTSAVKEGTAMLLEHLAGSLASAIPVSTQLDIAAQHHLFMMGRNGSNIKHIMQRTGAQIHFPDPSNPQKKSTVYLQGTIESVCLARQYLMGCLPLVLMFDMKEEIEVEPQFITQLMEQLDVFISIKPKPKQPSKSVIVKSVERNALNMYEARKCLLGLESSGVIIASNPSTVSCPVGLSCPGLDILSSAGLGLTGLAEHYLSSSNYMDCISSLTGSNGCNLNSLFKGSDLPELFSKLGLGKYTDVFQQQEIDLQTFLTLTDQDLKELGITTFGARRKMLLAISELNKNRRKLFDPSNIRASFLEGGASGRLPRQYHSDIASVSGRW</sequence>
<dbReference type="GO" id="GO:0005737">
    <property type="term" value="C:cytoplasm"/>
    <property type="evidence" value="ECO:0007669"/>
    <property type="project" value="TreeGrafter"/>
</dbReference>
<dbReference type="InterPro" id="IPR037974">
    <property type="entry name" value="BICC1_SAM_dom"/>
</dbReference>
<dbReference type="PANTHER" id="PTHR10627:SF78">
    <property type="entry name" value="PROTEIN BICAUDAL C HOMOLOG 1"/>
    <property type="match status" value="1"/>
</dbReference>
<dbReference type="Pfam" id="PF00013">
    <property type="entry name" value="KH_1"/>
    <property type="match status" value="2"/>
</dbReference>
<dbReference type="InterPro" id="IPR054727">
    <property type="entry name" value="BICC1_KH"/>
</dbReference>
<protein>
    <recommendedName>
        <fullName evidence="6">SAM domain-containing protein</fullName>
    </recommendedName>
</protein>
<reference evidence="8" key="2">
    <citation type="submission" date="2017-12" db="EMBL/GenBank/DDBJ databases">
        <title>Genome sequence of the Bar-tailed Godwit (Limosa lapponica baueri).</title>
        <authorList>
            <person name="Lima N.C.B."/>
            <person name="Parody-Merino A.M."/>
            <person name="Battley P.F."/>
            <person name="Fidler A.E."/>
            <person name="Prosdocimi F."/>
        </authorList>
    </citation>
    <scope>NUCLEOTIDE SEQUENCE [LARGE SCALE GENOMIC DNA]</scope>
</reference>
<evidence type="ECO:0000259" key="6">
    <source>
        <dbReference type="PROSITE" id="PS50105"/>
    </source>
</evidence>
<name>A0A2I0TJS4_LIMLA</name>
<evidence type="ECO:0000256" key="3">
    <source>
        <dbReference type="ARBA" id="ARBA00022737"/>
    </source>
</evidence>
<dbReference type="InterPro" id="IPR013761">
    <property type="entry name" value="SAM/pointed_sf"/>
</dbReference>
<evidence type="ECO:0000256" key="2">
    <source>
        <dbReference type="ARBA" id="ARBA00022473"/>
    </source>
</evidence>
<dbReference type="CDD" id="cd09520">
    <property type="entry name" value="SAM_BICC1"/>
    <property type="match status" value="1"/>
</dbReference>
<dbReference type="Pfam" id="PF22985">
    <property type="entry name" value="KH_BICC1"/>
    <property type="match status" value="2"/>
</dbReference>
<accession>A0A2I0TJS4</accession>
<dbReference type="Pfam" id="PF00536">
    <property type="entry name" value="SAM_1"/>
    <property type="match status" value="1"/>
</dbReference>
<gene>
    <name evidence="7" type="ORF">llap_15626</name>
</gene>
<dbReference type="CDD" id="cd22422">
    <property type="entry name" value="KH-I_BICC1_rpt3"/>
    <property type="match status" value="1"/>
</dbReference>
<evidence type="ECO:0000313" key="7">
    <source>
        <dbReference type="EMBL" id="PKU34070.1"/>
    </source>
</evidence>
<evidence type="ECO:0000256" key="1">
    <source>
        <dbReference type="ARBA" id="ARBA00007662"/>
    </source>
</evidence>
<keyword evidence="4 5" id="KW-0694">RNA-binding</keyword>
<dbReference type="InterPro" id="IPR047553">
    <property type="entry name" value="BICC1_KH-I_rpt3"/>
</dbReference>
<keyword evidence="8" id="KW-1185">Reference proteome</keyword>
<dbReference type="PANTHER" id="PTHR10627">
    <property type="entry name" value="SCP160"/>
    <property type="match status" value="1"/>
</dbReference>
<dbReference type="SUPFAM" id="SSF47769">
    <property type="entry name" value="SAM/Pointed domain"/>
    <property type="match status" value="1"/>
</dbReference>
<organism evidence="7 8">
    <name type="scientific">Limosa lapponica baueri</name>
    <dbReference type="NCBI Taxonomy" id="1758121"/>
    <lineage>
        <taxon>Eukaryota</taxon>
        <taxon>Metazoa</taxon>
        <taxon>Chordata</taxon>
        <taxon>Craniata</taxon>
        <taxon>Vertebrata</taxon>
        <taxon>Euteleostomi</taxon>
        <taxon>Archelosauria</taxon>
        <taxon>Archosauria</taxon>
        <taxon>Dinosauria</taxon>
        <taxon>Saurischia</taxon>
        <taxon>Theropoda</taxon>
        <taxon>Coelurosauria</taxon>
        <taxon>Aves</taxon>
        <taxon>Neognathae</taxon>
        <taxon>Neoaves</taxon>
        <taxon>Charadriiformes</taxon>
        <taxon>Scolopacidae</taxon>
        <taxon>Limosa</taxon>
    </lineage>
</organism>
<keyword evidence="3" id="KW-0677">Repeat</keyword>
<feature type="domain" description="SAM" evidence="6">
    <location>
        <begin position="377"/>
        <end position="440"/>
    </location>
</feature>
<dbReference type="FunFam" id="1.10.150.50:FF:000025">
    <property type="entry name" value="Ankyrin repeat and sterile alpha motif domain-containing 6"/>
    <property type="match status" value="1"/>
</dbReference>
<dbReference type="SMART" id="SM00322">
    <property type="entry name" value="KH"/>
    <property type="match status" value="2"/>
</dbReference>
<dbReference type="FunFam" id="3.30.310.270:FF:000002">
    <property type="entry name" value="BicC family RNA binding protein 1"/>
    <property type="match status" value="1"/>
</dbReference>
<dbReference type="SUPFAM" id="SSF54791">
    <property type="entry name" value="Eukaryotic type KH-domain (KH-domain type I)"/>
    <property type="match status" value="2"/>
</dbReference>
<dbReference type="InterPro" id="IPR047554">
    <property type="entry name" value="BICC1_KH-I_rpt2"/>
</dbReference>
<evidence type="ECO:0000313" key="8">
    <source>
        <dbReference type="Proteomes" id="UP000233556"/>
    </source>
</evidence>
<dbReference type="PROSITE" id="PS50084">
    <property type="entry name" value="KH_TYPE_1"/>
    <property type="match status" value="2"/>
</dbReference>
<dbReference type="SMART" id="SM00454">
    <property type="entry name" value="SAM"/>
    <property type="match status" value="1"/>
</dbReference>
<proteinExistence type="inferred from homology"/>
<dbReference type="Gene3D" id="1.10.150.50">
    <property type="entry name" value="Transcription Factor, Ets-1"/>
    <property type="match status" value="1"/>
</dbReference>
<dbReference type="CDD" id="cd22421">
    <property type="entry name" value="KH-I_BICC1_rpt2"/>
    <property type="match status" value="1"/>
</dbReference>
<dbReference type="EMBL" id="KZ509449">
    <property type="protein sequence ID" value="PKU34070.1"/>
    <property type="molecule type" value="Genomic_DNA"/>
</dbReference>
<dbReference type="Gene3D" id="3.30.310.270">
    <property type="match status" value="2"/>
</dbReference>
<comment type="similarity">
    <text evidence="1">Belongs to the BicC family.</text>
</comment>
<reference evidence="8" key="1">
    <citation type="submission" date="2017-11" db="EMBL/GenBank/DDBJ databases">
        <authorList>
            <person name="Lima N.C."/>
            <person name="Parody-Merino A.M."/>
            <person name="Battley P.F."/>
            <person name="Fidler A.E."/>
            <person name="Prosdocimi F."/>
        </authorList>
    </citation>
    <scope>NUCLEOTIDE SEQUENCE [LARGE SCALE GENOMIC DNA]</scope>
</reference>
<dbReference type="InterPro" id="IPR004088">
    <property type="entry name" value="KH_dom_type_1"/>
</dbReference>
<dbReference type="OrthoDB" id="271862at2759"/>
<dbReference type="InterPro" id="IPR004087">
    <property type="entry name" value="KH_dom"/>
</dbReference>
<evidence type="ECO:0000256" key="5">
    <source>
        <dbReference type="PROSITE-ProRule" id="PRU00117"/>
    </source>
</evidence>
<evidence type="ECO:0000256" key="4">
    <source>
        <dbReference type="ARBA" id="ARBA00022884"/>
    </source>
</evidence>
<dbReference type="InterPro" id="IPR001660">
    <property type="entry name" value="SAM"/>
</dbReference>
<dbReference type="Proteomes" id="UP000233556">
    <property type="component" value="Unassembled WGS sequence"/>
</dbReference>
<dbReference type="AlphaFoldDB" id="A0A2I0TJS4"/>
<dbReference type="InterPro" id="IPR036612">
    <property type="entry name" value="KH_dom_type_1_sf"/>
</dbReference>
<dbReference type="PROSITE" id="PS50105">
    <property type="entry name" value="SAM_DOMAIN"/>
    <property type="match status" value="1"/>
</dbReference>
<keyword evidence="2" id="KW-0217">Developmental protein</keyword>
<dbReference type="FunFam" id="3.30.310.270:FF:000001">
    <property type="entry name" value="BicC family RNA binding protein 1"/>
    <property type="match status" value="1"/>
</dbReference>
<dbReference type="GO" id="GO:0003723">
    <property type="term" value="F:RNA binding"/>
    <property type="evidence" value="ECO:0007669"/>
    <property type="project" value="UniProtKB-UniRule"/>
</dbReference>